<evidence type="ECO:0000313" key="1">
    <source>
        <dbReference type="EMBL" id="MBD2860804.1"/>
    </source>
</evidence>
<dbReference type="EMBL" id="JACXJA010000003">
    <property type="protein sequence ID" value="MBD2860804.1"/>
    <property type="molecule type" value="Genomic_DNA"/>
</dbReference>
<reference evidence="1" key="1">
    <citation type="submission" date="2020-09" db="EMBL/GenBank/DDBJ databases">
        <title>A novel bacterium of genus Paenibacillus, isolated from South China Sea.</title>
        <authorList>
            <person name="Huang H."/>
            <person name="Mo K."/>
            <person name="Hu Y."/>
        </authorList>
    </citation>
    <scope>NUCLEOTIDE SEQUENCE</scope>
    <source>
        <strain evidence="1">IB182363</strain>
    </source>
</reference>
<keyword evidence="2" id="KW-1185">Reference proteome</keyword>
<dbReference type="AlphaFoldDB" id="A0A927C3T5"/>
<sequence length="864" mass="97883">MIRKRVAVLGAFVIGLLFLTITASSDWGIPVVDHRLEKGKRQQPDGRFGHTSPASALLDLTGSRGGFLSKEARELRQKWNESAGWKRAEGLFDTASPEPLVLVDNADRCRGLLYLENQHLYRLFTDERGTFRQQQLLKFDQGTSAGLWRNGDHVLIGEQLRNREHPMGKWHSIEQHADPARPFAVIPLDPMLGPEQLLTATFTENPRLIFLTFMNGSGFSEYVYKPGESRFLSVNLRFANPSDPDTWDRYHLRKPSPQAEPLAFERQRQFALPQGSLLSVFEDERGTIVFWEEEYPVIARFVDHAVAGFRPFEDIHGNRYLLGRFQAPDGKADLAFLNGSSPLYFDDNPRLFQDEWNMYNLYNYYKIGGTQIELLHYEVDWSTRKMAEIYGAYPLDGARFTGRSGDWLHFERGGESLVLSAYDLIHYRPAGRTAVNRLEDLWIHLADLTWTIVSAANGGEQYKLSPLKVPQSLWQGTDSYASFPQPVREALETSCIVGCGDYSTLPVVRHIGGEWIVLVEETLYRVENGELAELAKLPVKLSYTAYYGKGGGSRTASDFTKKDGYWYVADTFGNRILKLDDRFGVVKEQPLPYPASIDVGTSDTLQVVSISGVTRMNADLHIIGETAALPETSEPMEEIDWFQDSYLADPETGRTWIHFLGHVIVYEPGSERYRAYYTGFNLNGSFRTKLIPYEHEIIVLMDEKALIFSRGGVWKRTLTFPRVQPDGEYIYHLSGEGSYQLDAVKNKLYLVQGYRIIGIDLVSGQHAELFRQHIATAGNIVLHSNKLIFTLHRGDLYDDRQKRTNQLVVLDLASGHVTRYGLDAGLVTSRITEEGELEFTAPMPGIDPASEASMTRTFPLDLLK</sequence>
<evidence type="ECO:0000313" key="2">
    <source>
        <dbReference type="Proteomes" id="UP000639396"/>
    </source>
</evidence>
<comment type="caution">
    <text evidence="1">The sequence shown here is derived from an EMBL/GenBank/DDBJ whole genome shotgun (WGS) entry which is preliminary data.</text>
</comment>
<name>A0A927C3T5_9BACL</name>
<proteinExistence type="predicted"/>
<dbReference type="Proteomes" id="UP000639396">
    <property type="component" value="Unassembled WGS sequence"/>
</dbReference>
<accession>A0A927C3T5</accession>
<organism evidence="1 2">
    <name type="scientific">Paenibacillus oceani</name>
    <dbReference type="NCBI Taxonomy" id="2772510"/>
    <lineage>
        <taxon>Bacteria</taxon>
        <taxon>Bacillati</taxon>
        <taxon>Bacillota</taxon>
        <taxon>Bacilli</taxon>
        <taxon>Bacillales</taxon>
        <taxon>Paenibacillaceae</taxon>
        <taxon>Paenibacillus</taxon>
    </lineage>
</organism>
<gene>
    <name evidence="1" type="ORF">IDH45_02245</name>
</gene>
<dbReference type="RefSeq" id="WP_190924261.1">
    <property type="nucleotide sequence ID" value="NZ_JACXJA010000003.1"/>
</dbReference>
<protein>
    <submittedName>
        <fullName evidence="1">Uncharacterized protein</fullName>
    </submittedName>
</protein>